<proteinExistence type="predicted"/>
<accession>A0AAU9M335</accession>
<evidence type="ECO:0008006" key="3">
    <source>
        <dbReference type="Google" id="ProtNLM"/>
    </source>
</evidence>
<evidence type="ECO:0000313" key="1">
    <source>
        <dbReference type="EMBL" id="CAH1416400.1"/>
    </source>
</evidence>
<dbReference type="AlphaFoldDB" id="A0AAU9M335"/>
<dbReference type="PANTHER" id="PTHR34427:SF5">
    <property type="entry name" value="DUF4283 DOMAIN-CONTAINING PROTEIN"/>
    <property type="match status" value="1"/>
</dbReference>
<comment type="caution">
    <text evidence="1">The sequence shown here is derived from an EMBL/GenBank/DDBJ whole genome shotgun (WGS) entry which is preliminary data.</text>
</comment>
<dbReference type="Proteomes" id="UP001157418">
    <property type="component" value="Unassembled WGS sequence"/>
</dbReference>
<protein>
    <recommendedName>
        <fullName evidence="3">DUF4283 domain-containing protein</fullName>
    </recommendedName>
</protein>
<gene>
    <name evidence="1" type="ORF">LVIROSA_LOCUS4165</name>
</gene>
<dbReference type="PANTHER" id="PTHR34427">
    <property type="entry name" value="DUF4283 DOMAIN PROTEIN"/>
    <property type="match status" value="1"/>
</dbReference>
<reference evidence="1 2" key="1">
    <citation type="submission" date="2022-01" db="EMBL/GenBank/DDBJ databases">
        <authorList>
            <person name="Xiong W."/>
            <person name="Schranz E."/>
        </authorList>
    </citation>
    <scope>NUCLEOTIDE SEQUENCE [LARGE SCALE GENOMIC DNA]</scope>
</reference>
<name>A0AAU9M335_9ASTR</name>
<organism evidence="1 2">
    <name type="scientific">Lactuca virosa</name>
    <dbReference type="NCBI Taxonomy" id="75947"/>
    <lineage>
        <taxon>Eukaryota</taxon>
        <taxon>Viridiplantae</taxon>
        <taxon>Streptophyta</taxon>
        <taxon>Embryophyta</taxon>
        <taxon>Tracheophyta</taxon>
        <taxon>Spermatophyta</taxon>
        <taxon>Magnoliopsida</taxon>
        <taxon>eudicotyledons</taxon>
        <taxon>Gunneridae</taxon>
        <taxon>Pentapetalae</taxon>
        <taxon>asterids</taxon>
        <taxon>campanulids</taxon>
        <taxon>Asterales</taxon>
        <taxon>Asteraceae</taxon>
        <taxon>Cichorioideae</taxon>
        <taxon>Cichorieae</taxon>
        <taxon>Lactucinae</taxon>
        <taxon>Lactuca</taxon>
    </lineage>
</organism>
<dbReference type="EMBL" id="CAKMRJ010000002">
    <property type="protein sequence ID" value="CAH1416400.1"/>
    <property type="molecule type" value="Genomic_DNA"/>
</dbReference>
<keyword evidence="2" id="KW-1185">Reference proteome</keyword>
<evidence type="ECO:0000313" key="2">
    <source>
        <dbReference type="Proteomes" id="UP001157418"/>
    </source>
</evidence>
<sequence>MLRPINTTQAYPLGPPLPIPVTLHHEPATHSWLRKISLVGEAASLDHLGHLPKLLLAKGETCVEVKFIGGLMVLMLFDHSVAAKEFMVSEHRWKDYLKWVRWGDKVETHEERVAWVRIMGLPLHLWGQRNFRIITEGFGKTIAPYEDIPHRVDLSHVKIGLLTTRRTRINDEIHAAFEGKVYKLGIIEFDEDWFPFRFDPPEDGKEKWMKTIGCQRRMTKGKRGRYGRKPLKWVLKNRKKLGFRRVTLT</sequence>